<evidence type="ECO:0000256" key="3">
    <source>
        <dbReference type="ARBA" id="ARBA00022630"/>
    </source>
</evidence>
<dbReference type="Pfam" id="PF02770">
    <property type="entry name" value="Acyl-CoA_dh_M"/>
    <property type="match status" value="1"/>
</dbReference>
<dbReference type="InterPro" id="IPR009100">
    <property type="entry name" value="AcylCoA_DH/oxidase_NM_dom_sf"/>
</dbReference>
<dbReference type="Gene3D" id="1.20.140.10">
    <property type="entry name" value="Butyryl-CoA Dehydrogenase, subunit A, domain 3"/>
    <property type="match status" value="1"/>
</dbReference>
<gene>
    <name evidence="9" type="ORF">FAZ97_15010</name>
</gene>
<proteinExistence type="inferred from homology"/>
<organism evidence="9 10">
    <name type="scientific">Paraburkholderia acidiphila</name>
    <dbReference type="NCBI Taxonomy" id="2571747"/>
    <lineage>
        <taxon>Bacteria</taxon>
        <taxon>Pseudomonadati</taxon>
        <taxon>Pseudomonadota</taxon>
        <taxon>Betaproteobacteria</taxon>
        <taxon>Burkholderiales</taxon>
        <taxon>Burkholderiaceae</taxon>
        <taxon>Paraburkholderia</taxon>
    </lineage>
</organism>
<dbReference type="Gene3D" id="2.40.110.10">
    <property type="entry name" value="Butyryl-CoA Dehydrogenase, subunit A, domain 2"/>
    <property type="match status" value="1"/>
</dbReference>
<dbReference type="InterPro" id="IPR009075">
    <property type="entry name" value="AcylCo_DH/oxidase_C"/>
</dbReference>
<dbReference type="InterPro" id="IPR046373">
    <property type="entry name" value="Acyl-CoA_Oxase/DH_mid-dom_sf"/>
</dbReference>
<dbReference type="FunFam" id="2.40.110.10:FF:000011">
    <property type="entry name" value="Acyl-CoA dehydrogenase FadE34"/>
    <property type="match status" value="1"/>
</dbReference>
<dbReference type="InterPro" id="IPR052161">
    <property type="entry name" value="Mycobact_Acyl-CoA_DH"/>
</dbReference>
<evidence type="ECO:0000259" key="6">
    <source>
        <dbReference type="Pfam" id="PF00441"/>
    </source>
</evidence>
<dbReference type="Gene3D" id="1.10.540.10">
    <property type="entry name" value="Acyl-CoA dehydrogenase/oxidase, N-terminal domain"/>
    <property type="match status" value="1"/>
</dbReference>
<dbReference type="InterPro" id="IPR013786">
    <property type="entry name" value="AcylCoA_DH/ox_N"/>
</dbReference>
<name>A0A7Z2G6W6_9BURK</name>
<comment type="similarity">
    <text evidence="2">Belongs to the acyl-CoA dehydrogenase family.</text>
</comment>
<dbReference type="PANTHER" id="PTHR43292:SF3">
    <property type="entry name" value="ACYL-COA DEHYDROGENASE FADE29"/>
    <property type="match status" value="1"/>
</dbReference>
<evidence type="ECO:0000256" key="1">
    <source>
        <dbReference type="ARBA" id="ARBA00001974"/>
    </source>
</evidence>
<dbReference type="PANTHER" id="PTHR43292">
    <property type="entry name" value="ACYL-COA DEHYDROGENASE"/>
    <property type="match status" value="1"/>
</dbReference>
<dbReference type="InterPro" id="IPR006091">
    <property type="entry name" value="Acyl-CoA_Oxase/DH_mid-dom"/>
</dbReference>
<dbReference type="AlphaFoldDB" id="A0A7Z2G6W6"/>
<dbReference type="Proteomes" id="UP000434209">
    <property type="component" value="Chromosome 2"/>
</dbReference>
<keyword evidence="10" id="KW-1185">Reference proteome</keyword>
<keyword evidence="3" id="KW-0285">Flavoprotein</keyword>
<protein>
    <submittedName>
        <fullName evidence="9">Pimeloyl-CoA dehydrogenase large subunit</fullName>
    </submittedName>
</protein>
<feature type="domain" description="Acyl-CoA oxidase/dehydrogenase middle" evidence="7">
    <location>
        <begin position="125"/>
        <end position="219"/>
    </location>
</feature>
<evidence type="ECO:0000313" key="10">
    <source>
        <dbReference type="Proteomes" id="UP000434209"/>
    </source>
</evidence>
<accession>A0A7Z2G6W6</accession>
<dbReference type="OrthoDB" id="9770681at2"/>
<dbReference type="SUPFAM" id="SSF47203">
    <property type="entry name" value="Acyl-CoA dehydrogenase C-terminal domain-like"/>
    <property type="match status" value="1"/>
</dbReference>
<feature type="domain" description="Acyl-CoA dehydrogenase/oxidase N-terminal" evidence="8">
    <location>
        <begin position="6"/>
        <end position="120"/>
    </location>
</feature>
<keyword evidence="5" id="KW-0560">Oxidoreductase</keyword>
<dbReference type="KEGG" id="pacp:FAZ97_15010"/>
<dbReference type="Pfam" id="PF02771">
    <property type="entry name" value="Acyl-CoA_dh_N"/>
    <property type="match status" value="1"/>
</dbReference>
<dbReference type="GO" id="GO:0016627">
    <property type="term" value="F:oxidoreductase activity, acting on the CH-CH group of donors"/>
    <property type="evidence" value="ECO:0007669"/>
    <property type="project" value="InterPro"/>
</dbReference>
<dbReference type="SUPFAM" id="SSF56645">
    <property type="entry name" value="Acyl-CoA dehydrogenase NM domain-like"/>
    <property type="match status" value="1"/>
</dbReference>
<reference evidence="9 10" key="1">
    <citation type="submission" date="2019-12" db="EMBL/GenBank/DDBJ databases">
        <title>Paraburkholderia acidiphila 7Q-K02 sp. nov and Paraburkholderia acidisoli DHF22 sp. nov., two strains isolated from forest soil.</title>
        <authorList>
            <person name="Gao Z."/>
            <person name="Qiu L."/>
        </authorList>
    </citation>
    <scope>NUCLEOTIDE SEQUENCE [LARGE SCALE GENOMIC DNA]</scope>
    <source>
        <strain evidence="9 10">7Q-K02</strain>
    </source>
</reference>
<sequence>MDLKFTADEEAFRSEVLAFLKERLPQRLANKVSSGRHLTRDDMAQWHAILHEKGWLANHWPQEYGGPGWSAVQKFIFENECAIAGAPRIVPFGVNMLGPVLIKYASEAQKRYWLPRILDGSDWWCQGYSEPGAGSDLASLRTTAVRQGDHYVVNGQKTWTTLGHYANMIFCLVRTATDVRKQEGISFLLIDMNTPGIEVRPIVTLDGEHEVNEVFFTDVRVPVENLVGEENKGWTYAKYLLTYERTNIAGVGFSVAALARLKRAAQKITRNGKPLAEDPPFATRLAKVEIDLENMKTTNLRVIAAVAGGGVPGAESSMLKIRGTEIRQEISSLLRRAMGPYAAPFVEEALEEGYAGEAIGPDDAASAAAQYFNNRKLSIFGGSNEIQKNIISKMILGL</sequence>
<dbReference type="EMBL" id="CP046910">
    <property type="protein sequence ID" value="QGZ56313.1"/>
    <property type="molecule type" value="Genomic_DNA"/>
</dbReference>
<dbReference type="InterPro" id="IPR037069">
    <property type="entry name" value="AcylCoA_DH/ox_N_sf"/>
</dbReference>
<dbReference type="GO" id="GO:0005886">
    <property type="term" value="C:plasma membrane"/>
    <property type="evidence" value="ECO:0007669"/>
    <property type="project" value="TreeGrafter"/>
</dbReference>
<dbReference type="InterPro" id="IPR036250">
    <property type="entry name" value="AcylCo_DH-like_C"/>
</dbReference>
<evidence type="ECO:0000256" key="4">
    <source>
        <dbReference type="ARBA" id="ARBA00022827"/>
    </source>
</evidence>
<dbReference type="Pfam" id="PF00441">
    <property type="entry name" value="Acyl-CoA_dh_1"/>
    <property type="match status" value="1"/>
</dbReference>
<evidence type="ECO:0000259" key="7">
    <source>
        <dbReference type="Pfam" id="PF02770"/>
    </source>
</evidence>
<comment type="cofactor">
    <cofactor evidence="1">
        <name>FAD</name>
        <dbReference type="ChEBI" id="CHEBI:57692"/>
    </cofactor>
</comment>
<feature type="domain" description="Acyl-CoA dehydrogenase/oxidase C-terminal" evidence="6">
    <location>
        <begin position="231"/>
        <end position="395"/>
    </location>
</feature>
<evidence type="ECO:0000256" key="5">
    <source>
        <dbReference type="ARBA" id="ARBA00023002"/>
    </source>
</evidence>
<keyword evidence="4" id="KW-0274">FAD</keyword>
<evidence type="ECO:0000256" key="2">
    <source>
        <dbReference type="ARBA" id="ARBA00009347"/>
    </source>
</evidence>
<evidence type="ECO:0000313" key="9">
    <source>
        <dbReference type="EMBL" id="QGZ56313.1"/>
    </source>
</evidence>
<evidence type="ECO:0000259" key="8">
    <source>
        <dbReference type="Pfam" id="PF02771"/>
    </source>
</evidence>
<dbReference type="RefSeq" id="WP_158759279.1">
    <property type="nucleotide sequence ID" value="NZ_CP046910.1"/>
</dbReference>
<dbReference type="GO" id="GO:0050660">
    <property type="term" value="F:flavin adenine dinucleotide binding"/>
    <property type="evidence" value="ECO:0007669"/>
    <property type="project" value="InterPro"/>
</dbReference>